<accession>A0A834DCF4</accession>
<gene>
    <name evidence="1" type="ORF">HJG60_009354</name>
</gene>
<dbReference type="AlphaFoldDB" id="A0A834DCF4"/>
<evidence type="ECO:0000313" key="1">
    <source>
        <dbReference type="EMBL" id="KAF6074944.1"/>
    </source>
</evidence>
<protein>
    <submittedName>
        <fullName evidence="1">Uncharacterized protein</fullName>
    </submittedName>
</protein>
<reference evidence="1 2" key="1">
    <citation type="journal article" date="2020" name="Nature">
        <title>Six reference-quality genomes reveal evolution of bat adaptations.</title>
        <authorList>
            <person name="Jebb D."/>
            <person name="Huang Z."/>
            <person name="Pippel M."/>
            <person name="Hughes G.M."/>
            <person name="Lavrichenko K."/>
            <person name="Devanna P."/>
            <person name="Winkler S."/>
            <person name="Jermiin L.S."/>
            <person name="Skirmuntt E.C."/>
            <person name="Katzourakis A."/>
            <person name="Burkitt-Gray L."/>
            <person name="Ray D.A."/>
            <person name="Sullivan K.A.M."/>
            <person name="Roscito J.G."/>
            <person name="Kirilenko B.M."/>
            <person name="Davalos L.M."/>
            <person name="Corthals A.P."/>
            <person name="Power M.L."/>
            <person name="Jones G."/>
            <person name="Ransome R.D."/>
            <person name="Dechmann D.K.N."/>
            <person name="Locatelli A.G."/>
            <person name="Puechmaille S.J."/>
            <person name="Fedrigo O."/>
            <person name="Jarvis E.D."/>
            <person name="Hiller M."/>
            <person name="Vernes S.C."/>
            <person name="Myers E.W."/>
            <person name="Teeling E.C."/>
        </authorList>
    </citation>
    <scope>NUCLEOTIDE SEQUENCE [LARGE SCALE GENOMIC DNA]</scope>
    <source>
        <strain evidence="1">Bat1K_MPI-CBG_1</strain>
    </source>
</reference>
<evidence type="ECO:0000313" key="2">
    <source>
        <dbReference type="Proteomes" id="UP000664940"/>
    </source>
</evidence>
<name>A0A834DCF4_9CHIR</name>
<organism evidence="1 2">
    <name type="scientific">Phyllostomus discolor</name>
    <name type="common">pale spear-nosed bat</name>
    <dbReference type="NCBI Taxonomy" id="89673"/>
    <lineage>
        <taxon>Eukaryota</taxon>
        <taxon>Metazoa</taxon>
        <taxon>Chordata</taxon>
        <taxon>Craniata</taxon>
        <taxon>Vertebrata</taxon>
        <taxon>Euteleostomi</taxon>
        <taxon>Mammalia</taxon>
        <taxon>Eutheria</taxon>
        <taxon>Laurasiatheria</taxon>
        <taxon>Chiroptera</taxon>
        <taxon>Yangochiroptera</taxon>
        <taxon>Phyllostomidae</taxon>
        <taxon>Phyllostominae</taxon>
        <taxon>Phyllostomus</taxon>
    </lineage>
</organism>
<dbReference type="EMBL" id="JABVXQ010000015">
    <property type="protein sequence ID" value="KAF6074944.1"/>
    <property type="molecule type" value="Genomic_DNA"/>
</dbReference>
<proteinExistence type="predicted"/>
<sequence length="128" mass="14457">MEISPISNVDIGGRTFVRLQGLCTCSLLLVTLFPRMFASATASLLLDLGSRGPFLLRIFLTMVIRNINYPLPHTYPNTLCPTSCFFFLQNLSPPNITHNDIYLWRALGLKAQTVLLRFRSMTPPLPSW</sequence>
<comment type="caution">
    <text evidence="1">The sequence shown here is derived from an EMBL/GenBank/DDBJ whole genome shotgun (WGS) entry which is preliminary data.</text>
</comment>
<dbReference type="Proteomes" id="UP000664940">
    <property type="component" value="Unassembled WGS sequence"/>
</dbReference>